<evidence type="ECO:0000313" key="2">
    <source>
        <dbReference type="EMBL" id="KAF9540739.1"/>
    </source>
</evidence>
<organism evidence="2 3">
    <name type="scientific">Mortierella hygrophila</name>
    <dbReference type="NCBI Taxonomy" id="979708"/>
    <lineage>
        <taxon>Eukaryota</taxon>
        <taxon>Fungi</taxon>
        <taxon>Fungi incertae sedis</taxon>
        <taxon>Mucoromycota</taxon>
        <taxon>Mortierellomycotina</taxon>
        <taxon>Mortierellomycetes</taxon>
        <taxon>Mortierellales</taxon>
        <taxon>Mortierellaceae</taxon>
        <taxon>Mortierella</taxon>
    </lineage>
</organism>
<comment type="caution">
    <text evidence="2">The sequence shown here is derived from an EMBL/GenBank/DDBJ whole genome shotgun (WGS) entry which is preliminary data.</text>
</comment>
<gene>
    <name evidence="2" type="ORF">EC957_003757</name>
</gene>
<proteinExistence type="predicted"/>
<protein>
    <submittedName>
        <fullName evidence="2">Uncharacterized protein</fullName>
    </submittedName>
</protein>
<name>A0A9P6F287_9FUNG</name>
<dbReference type="Proteomes" id="UP000723463">
    <property type="component" value="Unassembled WGS sequence"/>
</dbReference>
<dbReference type="EMBL" id="JAAAXW010000189">
    <property type="protein sequence ID" value="KAF9540739.1"/>
    <property type="molecule type" value="Genomic_DNA"/>
</dbReference>
<reference evidence="2" key="1">
    <citation type="journal article" date="2020" name="Fungal Divers.">
        <title>Resolving the Mortierellaceae phylogeny through synthesis of multi-gene phylogenetics and phylogenomics.</title>
        <authorList>
            <person name="Vandepol N."/>
            <person name="Liber J."/>
            <person name="Desiro A."/>
            <person name="Na H."/>
            <person name="Kennedy M."/>
            <person name="Barry K."/>
            <person name="Grigoriev I.V."/>
            <person name="Miller A.N."/>
            <person name="O'Donnell K."/>
            <person name="Stajich J.E."/>
            <person name="Bonito G."/>
        </authorList>
    </citation>
    <scope>NUCLEOTIDE SEQUENCE</scope>
    <source>
        <strain evidence="2">NRRL 2591</strain>
    </source>
</reference>
<accession>A0A9P6F287</accession>
<sequence>MIFLTLLLLILMVVFAPPTKRDNQEIKSAGVPGCFSSTLKWAARTTTYPRDGKTVREDIFGLLINNGYYGLIPKHPSKPNTTLRSTDKRFTIKHSEAGANQTLTLEYLDQMFMLREYNEATVRLKLNTVVQIEYDYWVCI</sequence>
<feature type="chain" id="PRO_5040222219" evidence="1">
    <location>
        <begin position="17"/>
        <end position="140"/>
    </location>
</feature>
<dbReference type="AlphaFoldDB" id="A0A9P6F287"/>
<feature type="signal peptide" evidence="1">
    <location>
        <begin position="1"/>
        <end position="16"/>
    </location>
</feature>
<evidence type="ECO:0000256" key="1">
    <source>
        <dbReference type="SAM" id="SignalP"/>
    </source>
</evidence>
<evidence type="ECO:0000313" key="3">
    <source>
        <dbReference type="Proteomes" id="UP000723463"/>
    </source>
</evidence>
<keyword evidence="3" id="KW-1185">Reference proteome</keyword>
<keyword evidence="1" id="KW-0732">Signal</keyword>